<name>A0A0A9C077_ARUDO</name>
<organism evidence="1">
    <name type="scientific">Arundo donax</name>
    <name type="common">Giant reed</name>
    <name type="synonym">Donax arundinaceus</name>
    <dbReference type="NCBI Taxonomy" id="35708"/>
    <lineage>
        <taxon>Eukaryota</taxon>
        <taxon>Viridiplantae</taxon>
        <taxon>Streptophyta</taxon>
        <taxon>Embryophyta</taxon>
        <taxon>Tracheophyta</taxon>
        <taxon>Spermatophyta</taxon>
        <taxon>Magnoliopsida</taxon>
        <taxon>Liliopsida</taxon>
        <taxon>Poales</taxon>
        <taxon>Poaceae</taxon>
        <taxon>PACMAD clade</taxon>
        <taxon>Arundinoideae</taxon>
        <taxon>Arundineae</taxon>
        <taxon>Arundo</taxon>
    </lineage>
</organism>
<protein>
    <submittedName>
        <fullName evidence="1">Uncharacterized protein</fullName>
    </submittedName>
</protein>
<accession>A0A0A9C077</accession>
<evidence type="ECO:0000313" key="1">
    <source>
        <dbReference type="EMBL" id="JAD69669.1"/>
    </source>
</evidence>
<reference evidence="1" key="1">
    <citation type="submission" date="2014-09" db="EMBL/GenBank/DDBJ databases">
        <authorList>
            <person name="Magalhaes I.L.F."/>
            <person name="Oliveira U."/>
            <person name="Santos F.R."/>
            <person name="Vidigal T.H.D.A."/>
            <person name="Brescovit A.D."/>
            <person name="Santos A.J."/>
        </authorList>
    </citation>
    <scope>NUCLEOTIDE SEQUENCE</scope>
    <source>
        <tissue evidence="1">Shoot tissue taken approximately 20 cm above the soil surface</tissue>
    </source>
</reference>
<dbReference type="AlphaFoldDB" id="A0A0A9C077"/>
<reference evidence="1" key="2">
    <citation type="journal article" date="2015" name="Data Brief">
        <title>Shoot transcriptome of the giant reed, Arundo donax.</title>
        <authorList>
            <person name="Barrero R.A."/>
            <person name="Guerrero F.D."/>
            <person name="Moolhuijzen P."/>
            <person name="Goolsby J.A."/>
            <person name="Tidwell J."/>
            <person name="Bellgard S.E."/>
            <person name="Bellgard M.I."/>
        </authorList>
    </citation>
    <scope>NUCLEOTIDE SEQUENCE</scope>
    <source>
        <tissue evidence="1">Shoot tissue taken approximately 20 cm above the soil surface</tissue>
    </source>
</reference>
<sequence>MPLAAKKDRVAALSNSWPLSV</sequence>
<proteinExistence type="predicted"/>
<dbReference type="EMBL" id="GBRH01228226">
    <property type="protein sequence ID" value="JAD69669.1"/>
    <property type="molecule type" value="Transcribed_RNA"/>
</dbReference>